<accession>A0A8T9BS39</accession>
<dbReference type="PANTHER" id="PTHR43157">
    <property type="entry name" value="PHOSPHATIDYLINOSITOL-GLYCAN BIOSYNTHESIS CLASS F PROTEIN-RELATED"/>
    <property type="match status" value="1"/>
</dbReference>
<comment type="caution">
    <text evidence="2">The sequence shown here is derived from an EMBL/GenBank/DDBJ whole genome shotgun (WGS) entry which is preliminary data.</text>
</comment>
<dbReference type="PRINTS" id="PR00081">
    <property type="entry name" value="GDHRDH"/>
</dbReference>
<dbReference type="PANTHER" id="PTHR43157:SF31">
    <property type="entry name" value="PHOSPHATIDYLINOSITOL-GLYCAN BIOSYNTHESIS CLASS F PROTEIN"/>
    <property type="match status" value="1"/>
</dbReference>
<dbReference type="InterPro" id="IPR036291">
    <property type="entry name" value="NAD(P)-bd_dom_sf"/>
</dbReference>
<dbReference type="Pfam" id="PF00106">
    <property type="entry name" value="adh_short"/>
    <property type="match status" value="1"/>
</dbReference>
<dbReference type="OrthoDB" id="542013at2759"/>
<dbReference type="Proteomes" id="UP000469558">
    <property type="component" value="Unassembled WGS sequence"/>
</dbReference>
<dbReference type="AlphaFoldDB" id="A0A8T9BS39"/>
<evidence type="ECO:0000313" key="3">
    <source>
        <dbReference type="Proteomes" id="UP000469558"/>
    </source>
</evidence>
<dbReference type="GO" id="GO:0016491">
    <property type="term" value="F:oxidoreductase activity"/>
    <property type="evidence" value="ECO:0007669"/>
    <property type="project" value="UniProtKB-KW"/>
</dbReference>
<protein>
    <submittedName>
        <fullName evidence="2">Retinol dehydrogenase</fullName>
    </submittedName>
</protein>
<evidence type="ECO:0000313" key="2">
    <source>
        <dbReference type="EMBL" id="TVY57634.1"/>
    </source>
</evidence>
<evidence type="ECO:0000256" key="1">
    <source>
        <dbReference type="ARBA" id="ARBA00023002"/>
    </source>
</evidence>
<sequence>MANELKPPAIDQTSFDTIPYDAPLTHLQTAPLMRVPPEPELKAWAKKKANAGSNSEFLTVPPADLKGKRIIITGSNSGIGREAALQFAAWGANIVLGCRPNPPAHELHPDVVVSECIEAGKKAGHVVEVEWWPIDHADLKTVSVFAERWLETGWKLDVLCSNIGMGGKRPVPEEQVKRGEKYRKTIDGFEEVHSVNFLGHVLLILSLLPALAKAPEPRVVCTTSCFHYLGKFDIGNWNGEKDDAGVGGVQFYQNSKLRYQIWLTELQRRLLLHPEYRHITVNGCHPGYVNSGIWMMPGMGWLGWLKETLLVFVASKAGINSQQGSLTILHAATSLDAGPDPKVQGVGKEGGGGGGRYFNRIWEDEAMPHCRDADCRSRVWRKANDELKLQEKGLLAVLGVFGTS</sequence>
<keyword evidence="3" id="KW-1185">Reference proteome</keyword>
<reference evidence="2 3" key="1">
    <citation type="submission" date="2018-05" db="EMBL/GenBank/DDBJ databases">
        <title>Genome sequencing and assembly of the regulated plant pathogen Lachnellula willkommii and related sister species for the development of diagnostic species identification markers.</title>
        <authorList>
            <person name="Giroux E."/>
            <person name="Bilodeau G."/>
        </authorList>
    </citation>
    <scope>NUCLEOTIDE SEQUENCE [LARGE SCALE GENOMIC DNA]</scope>
    <source>
        <strain evidence="2 3">CBS 268.59</strain>
    </source>
</reference>
<dbReference type="SUPFAM" id="SSF51735">
    <property type="entry name" value="NAD(P)-binding Rossmann-fold domains"/>
    <property type="match status" value="1"/>
</dbReference>
<gene>
    <name evidence="2" type="primary">RDH14</name>
    <name evidence="2" type="ORF">LSUE1_G008642</name>
</gene>
<dbReference type="EMBL" id="QGMK01002559">
    <property type="protein sequence ID" value="TVY57634.1"/>
    <property type="molecule type" value="Genomic_DNA"/>
</dbReference>
<keyword evidence="1" id="KW-0560">Oxidoreductase</keyword>
<proteinExistence type="predicted"/>
<dbReference type="InterPro" id="IPR002347">
    <property type="entry name" value="SDR_fam"/>
</dbReference>
<dbReference type="Gene3D" id="3.40.50.720">
    <property type="entry name" value="NAD(P)-binding Rossmann-like Domain"/>
    <property type="match status" value="1"/>
</dbReference>
<organism evidence="2 3">
    <name type="scientific">Lachnellula suecica</name>
    <dbReference type="NCBI Taxonomy" id="602035"/>
    <lineage>
        <taxon>Eukaryota</taxon>
        <taxon>Fungi</taxon>
        <taxon>Dikarya</taxon>
        <taxon>Ascomycota</taxon>
        <taxon>Pezizomycotina</taxon>
        <taxon>Leotiomycetes</taxon>
        <taxon>Helotiales</taxon>
        <taxon>Lachnaceae</taxon>
        <taxon>Lachnellula</taxon>
    </lineage>
</organism>
<name>A0A8T9BS39_9HELO</name>